<keyword evidence="13 19" id="KW-0249">Electron transport</keyword>
<keyword evidence="7 19" id="KW-0349">Heme</keyword>
<dbReference type="InterPro" id="IPR038414">
    <property type="entry name" value="CcoP_N_sf"/>
</dbReference>
<evidence type="ECO:0000256" key="3">
    <source>
        <dbReference type="ARBA" id="ARBA00006113"/>
    </source>
</evidence>
<comment type="cofactor">
    <cofactor evidence="19">
        <name>heme c</name>
        <dbReference type="ChEBI" id="CHEBI:61717"/>
    </cofactor>
    <text evidence="19">Binds 2 heme C groups per subunit.</text>
</comment>
<evidence type="ECO:0000256" key="5">
    <source>
        <dbReference type="ARBA" id="ARBA00022475"/>
    </source>
</evidence>
<keyword evidence="12 19" id="KW-0375">Hydrogen ion transport</keyword>
<keyword evidence="15 19" id="KW-0560">Oxidoreductase</keyword>
<evidence type="ECO:0000256" key="1">
    <source>
        <dbReference type="ARBA" id="ARBA00004533"/>
    </source>
</evidence>
<dbReference type="RefSeq" id="WP_167660270.1">
    <property type="nucleotide sequence ID" value="NZ_BMCQ01000002.1"/>
</dbReference>
<dbReference type="SUPFAM" id="SSF46626">
    <property type="entry name" value="Cytochrome c"/>
    <property type="match status" value="2"/>
</dbReference>
<evidence type="ECO:0000256" key="12">
    <source>
        <dbReference type="ARBA" id="ARBA00022781"/>
    </source>
</evidence>
<organism evidence="22 23">
    <name type="scientific">Paenalcaligenes hominis</name>
    <dbReference type="NCBI Taxonomy" id="643674"/>
    <lineage>
        <taxon>Bacteria</taxon>
        <taxon>Pseudomonadati</taxon>
        <taxon>Pseudomonadota</taxon>
        <taxon>Betaproteobacteria</taxon>
        <taxon>Burkholderiales</taxon>
        <taxon>Alcaligenaceae</taxon>
        <taxon>Paenalcaligenes</taxon>
    </lineage>
</organism>
<dbReference type="NCBIfam" id="TIGR00782">
    <property type="entry name" value="ccoP"/>
    <property type="match status" value="1"/>
</dbReference>
<evidence type="ECO:0000256" key="7">
    <source>
        <dbReference type="ARBA" id="ARBA00022617"/>
    </source>
</evidence>
<evidence type="ECO:0000256" key="9">
    <source>
        <dbReference type="ARBA" id="ARBA00022692"/>
    </source>
</evidence>
<dbReference type="Pfam" id="PF14715">
    <property type="entry name" value="FixP_N"/>
    <property type="match status" value="1"/>
</dbReference>
<keyword evidence="16 19" id="KW-0408">Iron</keyword>
<keyword evidence="17 19" id="KW-0406">Ion transport</keyword>
<comment type="subcellular location">
    <subcellularLocation>
        <location evidence="1 19">Cell inner membrane</location>
    </subcellularLocation>
</comment>
<evidence type="ECO:0000313" key="23">
    <source>
        <dbReference type="Proteomes" id="UP000783934"/>
    </source>
</evidence>
<keyword evidence="8 19" id="KW-0679">Respiratory chain</keyword>
<evidence type="ECO:0000256" key="2">
    <source>
        <dbReference type="ARBA" id="ARBA00004673"/>
    </source>
</evidence>
<keyword evidence="5 19" id="KW-1003">Cell membrane</keyword>
<evidence type="ECO:0000256" key="17">
    <source>
        <dbReference type="ARBA" id="ARBA00023065"/>
    </source>
</evidence>
<dbReference type="Gene3D" id="6.10.280.130">
    <property type="match status" value="1"/>
</dbReference>
<feature type="transmembrane region" description="Helical" evidence="20">
    <location>
        <begin position="6"/>
        <end position="29"/>
    </location>
</feature>
<feature type="transmembrane region" description="Helical" evidence="20">
    <location>
        <begin position="62"/>
        <end position="84"/>
    </location>
</feature>
<dbReference type="InterPro" id="IPR009056">
    <property type="entry name" value="Cyt_c-like_dom"/>
</dbReference>
<dbReference type="Gene3D" id="1.10.760.10">
    <property type="entry name" value="Cytochrome c-like domain"/>
    <property type="match status" value="2"/>
</dbReference>
<comment type="pathway">
    <text evidence="2 19">Energy metabolism; oxidative phosphorylation.</text>
</comment>
<keyword evidence="10 19" id="KW-0479">Metal-binding</keyword>
<accession>A0ABX0WL86</accession>
<dbReference type="Pfam" id="PF13442">
    <property type="entry name" value="Cytochrome_CBB3"/>
    <property type="match status" value="2"/>
</dbReference>
<dbReference type="InterPro" id="IPR036909">
    <property type="entry name" value="Cyt_c-like_dom_sf"/>
</dbReference>
<dbReference type="PANTHER" id="PTHR33751">
    <property type="entry name" value="CBB3-TYPE CYTOCHROME C OXIDASE SUBUNIT FIXP"/>
    <property type="match status" value="1"/>
</dbReference>
<evidence type="ECO:0000259" key="21">
    <source>
        <dbReference type="PROSITE" id="PS51007"/>
    </source>
</evidence>
<keyword evidence="6 19" id="KW-0997">Cell inner membrane</keyword>
<evidence type="ECO:0000256" key="18">
    <source>
        <dbReference type="ARBA" id="ARBA00023136"/>
    </source>
</evidence>
<keyword evidence="4 19" id="KW-0813">Transport</keyword>
<dbReference type="PANTHER" id="PTHR33751:SF1">
    <property type="entry name" value="CBB3-TYPE CYTOCHROME C OXIDASE SUBUNIT FIXP"/>
    <property type="match status" value="1"/>
</dbReference>
<evidence type="ECO:0000256" key="11">
    <source>
        <dbReference type="ARBA" id="ARBA00022737"/>
    </source>
</evidence>
<dbReference type="PROSITE" id="PS51007">
    <property type="entry name" value="CYTC"/>
    <property type="match status" value="2"/>
</dbReference>
<dbReference type="Proteomes" id="UP000783934">
    <property type="component" value="Unassembled WGS sequence"/>
</dbReference>
<evidence type="ECO:0000256" key="20">
    <source>
        <dbReference type="SAM" id="Phobius"/>
    </source>
</evidence>
<comment type="function">
    <text evidence="19">C-type cytochrome. Part of the cbb3-type cytochrome c oxidase complex.</text>
</comment>
<keyword evidence="23" id="KW-1185">Reference proteome</keyword>
<evidence type="ECO:0000256" key="15">
    <source>
        <dbReference type="ARBA" id="ARBA00023002"/>
    </source>
</evidence>
<dbReference type="EMBL" id="JAATIZ010000001">
    <property type="protein sequence ID" value="NJB64000.1"/>
    <property type="molecule type" value="Genomic_DNA"/>
</dbReference>
<evidence type="ECO:0000256" key="19">
    <source>
        <dbReference type="PIRNR" id="PIRNR000006"/>
    </source>
</evidence>
<reference evidence="22 23" key="1">
    <citation type="submission" date="2020-03" db="EMBL/GenBank/DDBJ databases">
        <title>Genomic Encyclopedia of Type Strains, Phase IV (KMG-IV): sequencing the most valuable type-strain genomes for metagenomic binning, comparative biology and taxonomic classification.</title>
        <authorList>
            <person name="Goeker M."/>
        </authorList>
    </citation>
    <scope>NUCLEOTIDE SEQUENCE [LARGE SCALE GENOMIC DNA]</scope>
    <source>
        <strain evidence="22 23">DSM 26613</strain>
    </source>
</reference>
<evidence type="ECO:0000256" key="4">
    <source>
        <dbReference type="ARBA" id="ARBA00022448"/>
    </source>
</evidence>
<keyword evidence="11" id="KW-0677">Repeat</keyword>
<comment type="similarity">
    <text evidence="3 19">Belongs to the CcoP / FixP family.</text>
</comment>
<feature type="domain" description="Cytochrome c" evidence="21">
    <location>
        <begin position="130"/>
        <end position="209"/>
    </location>
</feature>
<evidence type="ECO:0000256" key="14">
    <source>
        <dbReference type="ARBA" id="ARBA00022989"/>
    </source>
</evidence>
<keyword evidence="14 20" id="KW-1133">Transmembrane helix</keyword>
<dbReference type="InterPro" id="IPR004678">
    <property type="entry name" value="Cyt_c_oxidase_cbb3_su3"/>
</dbReference>
<evidence type="ECO:0000256" key="6">
    <source>
        <dbReference type="ARBA" id="ARBA00022519"/>
    </source>
</evidence>
<keyword evidence="9 20" id="KW-0812">Transmembrane</keyword>
<keyword evidence="18 19" id="KW-0472">Membrane</keyword>
<dbReference type="InterPro" id="IPR032858">
    <property type="entry name" value="CcoP_N"/>
</dbReference>
<name>A0ABX0WL86_9BURK</name>
<comment type="caution">
    <text evidence="22">The sequence shown here is derived from an EMBL/GenBank/DDBJ whole genome shotgun (WGS) entry which is preliminary data.</text>
</comment>
<evidence type="ECO:0000313" key="22">
    <source>
        <dbReference type="EMBL" id="NJB64000.1"/>
    </source>
</evidence>
<comment type="subunit">
    <text evidence="19">Component of the cbb3-type cytochrome c oxidase.</text>
</comment>
<dbReference type="InterPro" id="IPR050597">
    <property type="entry name" value="Cytochrome_c_Oxidase_Subunit"/>
</dbReference>
<dbReference type="PIRSF" id="PIRSF000006">
    <property type="entry name" value="Cbb3-Cox_fixP"/>
    <property type="match status" value="1"/>
</dbReference>
<evidence type="ECO:0000256" key="16">
    <source>
        <dbReference type="ARBA" id="ARBA00023004"/>
    </source>
</evidence>
<protein>
    <recommendedName>
        <fullName evidence="19">Cbb3-type cytochrome c oxidase subunit</fullName>
    </recommendedName>
</protein>
<feature type="domain" description="Cytochrome c" evidence="21">
    <location>
        <begin position="216"/>
        <end position="297"/>
    </location>
</feature>
<sequence length="301" mass="33335">MNEFFSVGWSIWITAIALGGVVFCLFVLISQLKGQPKKGEVISDTGHSWDGITEYDTPLPRWWVSMYLILSAIALAYMFLYPALGSFDGFLGTNQAKEVRLAQEEIEARVQPVFQKYAEMPIPDIAKDDEARAIGQRLFLNNCAQCHGSDAQGSPSFPNLSDDSWLWGGEPEQILHTITNGRRGIMPAHKALMTPAQASEIAQYVRSLSNLAHDQTRVVPGKKLYDQFCVACHGAEGKGNQMLGAPNLTDSAWLYGSSEDTIVYGILNGRDNQMPAQKDHLSQEQIRLLAGWVWGLSNVEQ</sequence>
<gene>
    <name evidence="22" type="ORF">GGR41_000221</name>
</gene>
<evidence type="ECO:0000256" key="10">
    <source>
        <dbReference type="ARBA" id="ARBA00022723"/>
    </source>
</evidence>
<proteinExistence type="inferred from homology"/>
<evidence type="ECO:0000256" key="8">
    <source>
        <dbReference type="ARBA" id="ARBA00022660"/>
    </source>
</evidence>
<evidence type="ECO:0000256" key="13">
    <source>
        <dbReference type="ARBA" id="ARBA00022982"/>
    </source>
</evidence>